<evidence type="ECO:0000313" key="3">
    <source>
        <dbReference type="Proteomes" id="UP000887116"/>
    </source>
</evidence>
<sequence length="70" mass="7768">MRSSLCLCSWLKVASVFVGQGRVNSPPRYGPLTNAALGSKWHSSGVLFEDPCRWSLLIADLLRWHVLQVG</sequence>
<gene>
    <name evidence="2" type="ORF">TNCT_706851</name>
</gene>
<evidence type="ECO:0008006" key="4">
    <source>
        <dbReference type="Google" id="ProtNLM"/>
    </source>
</evidence>
<feature type="signal peptide" evidence="1">
    <location>
        <begin position="1"/>
        <end position="21"/>
    </location>
</feature>
<dbReference type="EMBL" id="BMAO01002055">
    <property type="protein sequence ID" value="GFQ77920.1"/>
    <property type="molecule type" value="Genomic_DNA"/>
</dbReference>
<evidence type="ECO:0000256" key="1">
    <source>
        <dbReference type="SAM" id="SignalP"/>
    </source>
</evidence>
<keyword evidence="1" id="KW-0732">Signal</keyword>
<accession>A0A8X6FDW6</accession>
<reference evidence="2" key="1">
    <citation type="submission" date="2020-07" db="EMBL/GenBank/DDBJ databases">
        <title>Multicomponent nature underlies the extraordinary mechanical properties of spider dragline silk.</title>
        <authorList>
            <person name="Kono N."/>
            <person name="Nakamura H."/>
            <person name="Mori M."/>
            <person name="Yoshida Y."/>
            <person name="Ohtoshi R."/>
            <person name="Malay A.D."/>
            <person name="Moran D.A.P."/>
            <person name="Tomita M."/>
            <person name="Numata K."/>
            <person name="Arakawa K."/>
        </authorList>
    </citation>
    <scope>NUCLEOTIDE SEQUENCE</scope>
</reference>
<organism evidence="2 3">
    <name type="scientific">Trichonephila clavata</name>
    <name type="common">Joro spider</name>
    <name type="synonym">Nephila clavata</name>
    <dbReference type="NCBI Taxonomy" id="2740835"/>
    <lineage>
        <taxon>Eukaryota</taxon>
        <taxon>Metazoa</taxon>
        <taxon>Ecdysozoa</taxon>
        <taxon>Arthropoda</taxon>
        <taxon>Chelicerata</taxon>
        <taxon>Arachnida</taxon>
        <taxon>Araneae</taxon>
        <taxon>Araneomorphae</taxon>
        <taxon>Entelegynae</taxon>
        <taxon>Araneoidea</taxon>
        <taxon>Nephilidae</taxon>
        <taxon>Trichonephila</taxon>
    </lineage>
</organism>
<dbReference type="AlphaFoldDB" id="A0A8X6FDW6"/>
<evidence type="ECO:0000313" key="2">
    <source>
        <dbReference type="EMBL" id="GFQ77920.1"/>
    </source>
</evidence>
<feature type="chain" id="PRO_5036450855" description="Secreted protein" evidence="1">
    <location>
        <begin position="22"/>
        <end position="70"/>
    </location>
</feature>
<proteinExistence type="predicted"/>
<name>A0A8X6FDW6_TRICU</name>
<dbReference type="Proteomes" id="UP000887116">
    <property type="component" value="Unassembled WGS sequence"/>
</dbReference>
<keyword evidence="3" id="KW-1185">Reference proteome</keyword>
<comment type="caution">
    <text evidence="2">The sequence shown here is derived from an EMBL/GenBank/DDBJ whole genome shotgun (WGS) entry which is preliminary data.</text>
</comment>
<protein>
    <recommendedName>
        <fullName evidence="4">Secreted protein</fullName>
    </recommendedName>
</protein>